<accession>A0ABD5P4C8</accession>
<evidence type="ECO:0000256" key="2">
    <source>
        <dbReference type="ARBA" id="ARBA00022982"/>
    </source>
</evidence>
<dbReference type="EMBL" id="JBHSDJ010000130">
    <property type="protein sequence ID" value="MFC4249013.1"/>
    <property type="molecule type" value="Genomic_DNA"/>
</dbReference>
<gene>
    <name evidence="8" type="primary">trxA</name>
    <name evidence="8" type="ORF">ACFOZ7_19130</name>
</gene>
<evidence type="ECO:0000256" key="1">
    <source>
        <dbReference type="ARBA" id="ARBA00022448"/>
    </source>
</evidence>
<evidence type="ECO:0000259" key="7">
    <source>
        <dbReference type="PROSITE" id="PS51352"/>
    </source>
</evidence>
<dbReference type="Pfam" id="PF00085">
    <property type="entry name" value="Thioredoxin"/>
    <property type="match status" value="1"/>
</dbReference>
<dbReference type="PIRSF" id="PIRSF000077">
    <property type="entry name" value="Thioredoxin"/>
    <property type="match status" value="1"/>
</dbReference>
<keyword evidence="4 6" id="KW-0676">Redox-active center</keyword>
<feature type="site" description="Deprotonates C-terminal active site Cys" evidence="5">
    <location>
        <position position="30"/>
    </location>
</feature>
<feature type="domain" description="Thioredoxin" evidence="7">
    <location>
        <begin position="1"/>
        <end position="110"/>
    </location>
</feature>
<feature type="active site" description="Nucleophile" evidence="5">
    <location>
        <position position="39"/>
    </location>
</feature>
<comment type="caution">
    <text evidence="8">The sequence shown here is derived from an EMBL/GenBank/DDBJ whole genome shotgun (WGS) entry which is preliminary data.</text>
</comment>
<dbReference type="InterPro" id="IPR005746">
    <property type="entry name" value="Thioredoxin"/>
</dbReference>
<evidence type="ECO:0000256" key="4">
    <source>
        <dbReference type="ARBA" id="ARBA00023284"/>
    </source>
</evidence>
<dbReference type="Gene3D" id="3.40.30.10">
    <property type="entry name" value="Glutaredoxin"/>
    <property type="match status" value="1"/>
</dbReference>
<dbReference type="PROSITE" id="PS51352">
    <property type="entry name" value="THIOREDOXIN_2"/>
    <property type="match status" value="1"/>
</dbReference>
<dbReference type="GeneID" id="71855578"/>
<dbReference type="PRINTS" id="PR00421">
    <property type="entry name" value="THIOREDOXIN"/>
</dbReference>
<feature type="site" description="Contributes to redox potential value" evidence="5">
    <location>
        <position position="37"/>
    </location>
</feature>
<evidence type="ECO:0000313" key="8">
    <source>
        <dbReference type="EMBL" id="MFC4249013.1"/>
    </source>
</evidence>
<reference evidence="8 9" key="1">
    <citation type="journal article" date="2014" name="Int. J. Syst. Evol. Microbiol.">
        <title>Complete genome sequence of Corynebacterium casei LMG S-19264T (=DSM 44701T), isolated from a smear-ripened cheese.</title>
        <authorList>
            <consortium name="US DOE Joint Genome Institute (JGI-PGF)"/>
            <person name="Walter F."/>
            <person name="Albersmeier A."/>
            <person name="Kalinowski J."/>
            <person name="Ruckert C."/>
        </authorList>
    </citation>
    <scope>NUCLEOTIDE SEQUENCE [LARGE SCALE GENOMIC DNA]</scope>
    <source>
        <strain evidence="8 9">IBRC-M 10912</strain>
    </source>
</reference>
<evidence type="ECO:0000256" key="3">
    <source>
        <dbReference type="ARBA" id="ARBA00023157"/>
    </source>
</evidence>
<name>A0ABD5P4C8_9EURY</name>
<evidence type="ECO:0000256" key="5">
    <source>
        <dbReference type="PIRSR" id="PIRSR000077-1"/>
    </source>
</evidence>
<feature type="site" description="Contributes to redox potential value" evidence="5">
    <location>
        <position position="38"/>
    </location>
</feature>
<dbReference type="InterPro" id="IPR036249">
    <property type="entry name" value="Thioredoxin-like_sf"/>
</dbReference>
<evidence type="ECO:0000313" key="9">
    <source>
        <dbReference type="Proteomes" id="UP001595821"/>
    </source>
</evidence>
<dbReference type="PROSITE" id="PS00194">
    <property type="entry name" value="THIOREDOXIN_1"/>
    <property type="match status" value="1"/>
</dbReference>
<dbReference type="SUPFAM" id="SSF52833">
    <property type="entry name" value="Thioredoxin-like"/>
    <property type="match status" value="1"/>
</dbReference>
<organism evidence="8 9">
    <name type="scientific">Natribaculum luteum</name>
    <dbReference type="NCBI Taxonomy" id="1586232"/>
    <lineage>
        <taxon>Archaea</taxon>
        <taxon>Methanobacteriati</taxon>
        <taxon>Methanobacteriota</taxon>
        <taxon>Stenosarchaea group</taxon>
        <taxon>Halobacteria</taxon>
        <taxon>Halobacteriales</taxon>
        <taxon>Natrialbaceae</taxon>
        <taxon>Natribaculum</taxon>
    </lineage>
</organism>
<dbReference type="Proteomes" id="UP001595821">
    <property type="component" value="Unassembled WGS sequence"/>
</dbReference>
<dbReference type="RefSeq" id="WP_246970213.1">
    <property type="nucleotide sequence ID" value="NZ_CP095397.1"/>
</dbReference>
<feature type="active site" description="Nucleophile" evidence="5">
    <location>
        <position position="36"/>
    </location>
</feature>
<dbReference type="CDD" id="cd02947">
    <property type="entry name" value="TRX_family"/>
    <property type="match status" value="1"/>
</dbReference>
<feature type="disulfide bond" description="Redox-active" evidence="6">
    <location>
        <begin position="36"/>
        <end position="39"/>
    </location>
</feature>
<protein>
    <submittedName>
        <fullName evidence="8">Thioredoxin</fullName>
    </submittedName>
</protein>
<dbReference type="InterPro" id="IPR017937">
    <property type="entry name" value="Thioredoxin_CS"/>
</dbReference>
<dbReference type="PANTHER" id="PTHR45663:SF11">
    <property type="entry name" value="GEO12009P1"/>
    <property type="match status" value="1"/>
</dbReference>
<dbReference type="AlphaFoldDB" id="A0ABD5P4C8"/>
<proteinExistence type="predicted"/>
<keyword evidence="1" id="KW-0813">Transport</keyword>
<sequence length="110" mass="12033">MSQTPTEPVYIDGQSHLEEVVSEYGVVLVDFYADWCGPCKMIEPVLEDLASDTDAVIAKVDIDQHQRLAGANGVQGVPTLLLYSDGQQVERTVGVQPAEQLRQLIDNYAA</sequence>
<dbReference type="InterPro" id="IPR013766">
    <property type="entry name" value="Thioredoxin_domain"/>
</dbReference>
<dbReference type="NCBIfam" id="TIGR01068">
    <property type="entry name" value="thioredoxin"/>
    <property type="match status" value="1"/>
</dbReference>
<dbReference type="PANTHER" id="PTHR45663">
    <property type="entry name" value="GEO12009P1"/>
    <property type="match status" value="1"/>
</dbReference>
<evidence type="ECO:0000256" key="6">
    <source>
        <dbReference type="PIRSR" id="PIRSR000077-4"/>
    </source>
</evidence>
<keyword evidence="2" id="KW-0249">Electron transport</keyword>
<keyword evidence="3 6" id="KW-1015">Disulfide bond</keyword>